<dbReference type="Pfam" id="PF00856">
    <property type="entry name" value="SET"/>
    <property type="match status" value="1"/>
</dbReference>
<keyword evidence="1" id="KW-0479">Metal-binding</keyword>
<reference evidence="7" key="2">
    <citation type="submission" date="2023-06" db="EMBL/GenBank/DDBJ databases">
        <authorList>
            <consortium name="Lawrence Berkeley National Laboratory"/>
            <person name="Haridas S."/>
            <person name="Hensen N."/>
            <person name="Bonometti L."/>
            <person name="Westerberg I."/>
            <person name="Brannstrom I.O."/>
            <person name="Guillou S."/>
            <person name="Cros-Aarteil S."/>
            <person name="Calhoun S."/>
            <person name="Kuo A."/>
            <person name="Mondo S."/>
            <person name="Pangilinan J."/>
            <person name="Riley R."/>
            <person name="Labutti K."/>
            <person name="Andreopoulos B."/>
            <person name="Lipzen A."/>
            <person name="Chen C."/>
            <person name="Yanf M."/>
            <person name="Daum C."/>
            <person name="Ng V."/>
            <person name="Clum A."/>
            <person name="Steindorff A."/>
            <person name="Ohm R."/>
            <person name="Martin F."/>
            <person name="Silar P."/>
            <person name="Natvig D."/>
            <person name="Lalanne C."/>
            <person name="Gautier V."/>
            <person name="Ament-Velasquez S.L."/>
            <person name="Kruys A."/>
            <person name="Hutchinson M.I."/>
            <person name="Powell A.J."/>
            <person name="Barry K."/>
            <person name="Miller A.N."/>
            <person name="Grigoriev I.V."/>
            <person name="Debuchy R."/>
            <person name="Gladieux P."/>
            <person name="Thoren M.H."/>
            <person name="Johannesson H."/>
        </authorList>
    </citation>
    <scope>NUCLEOTIDE SEQUENCE</scope>
    <source>
        <strain evidence="7">CBS 118394</strain>
    </source>
</reference>
<proteinExistence type="predicted"/>
<accession>A0AAE0I473</accession>
<dbReference type="Gene3D" id="2.170.270.10">
    <property type="entry name" value="SET domain"/>
    <property type="match status" value="2"/>
</dbReference>
<evidence type="ECO:0000256" key="1">
    <source>
        <dbReference type="ARBA" id="ARBA00022723"/>
    </source>
</evidence>
<evidence type="ECO:0008006" key="9">
    <source>
        <dbReference type="Google" id="ProtNLM"/>
    </source>
</evidence>
<dbReference type="AlphaFoldDB" id="A0AAE0I473"/>
<keyword evidence="3" id="KW-0862">Zinc</keyword>
<evidence type="ECO:0000256" key="2">
    <source>
        <dbReference type="ARBA" id="ARBA00022771"/>
    </source>
</evidence>
<dbReference type="SUPFAM" id="SSF82199">
    <property type="entry name" value="SET domain"/>
    <property type="match status" value="1"/>
</dbReference>
<dbReference type="InterPro" id="IPR001214">
    <property type="entry name" value="SET_dom"/>
</dbReference>
<comment type="caution">
    <text evidence="7">The sequence shown here is derived from an EMBL/GenBank/DDBJ whole genome shotgun (WGS) entry which is preliminary data.</text>
</comment>
<keyword evidence="8" id="KW-1185">Reference proteome</keyword>
<keyword evidence="2 4" id="KW-0863">Zinc-finger</keyword>
<dbReference type="InterPro" id="IPR050869">
    <property type="entry name" value="H3K4_H4K5_MeTrfase"/>
</dbReference>
<dbReference type="PANTHER" id="PTHR12197:SF251">
    <property type="entry name" value="EG:BACR7C10.4 PROTEIN"/>
    <property type="match status" value="1"/>
</dbReference>
<evidence type="ECO:0000313" key="7">
    <source>
        <dbReference type="EMBL" id="KAK3318085.1"/>
    </source>
</evidence>
<dbReference type="Proteomes" id="UP001283341">
    <property type="component" value="Unassembled WGS sequence"/>
</dbReference>
<dbReference type="PANTHER" id="PTHR12197">
    <property type="entry name" value="HISTONE-LYSINE N-METHYLTRANSFERASE SMYD"/>
    <property type="match status" value="1"/>
</dbReference>
<evidence type="ECO:0000256" key="4">
    <source>
        <dbReference type="PROSITE-ProRule" id="PRU00134"/>
    </source>
</evidence>
<dbReference type="CDD" id="cd20071">
    <property type="entry name" value="SET_SMYD"/>
    <property type="match status" value="1"/>
</dbReference>
<feature type="domain" description="SET" evidence="5">
    <location>
        <begin position="41"/>
        <end position="163"/>
    </location>
</feature>
<dbReference type="EMBL" id="JAUEDM010000004">
    <property type="protein sequence ID" value="KAK3318085.1"/>
    <property type="molecule type" value="Genomic_DNA"/>
</dbReference>
<dbReference type="Pfam" id="PF01753">
    <property type="entry name" value="zf-MYND"/>
    <property type="match status" value="1"/>
</dbReference>
<gene>
    <name evidence="7" type="ORF">B0H66DRAFT_477139</name>
</gene>
<dbReference type="GO" id="GO:0005634">
    <property type="term" value="C:nucleus"/>
    <property type="evidence" value="ECO:0007669"/>
    <property type="project" value="TreeGrafter"/>
</dbReference>
<dbReference type="PROSITE" id="PS50280">
    <property type="entry name" value="SET"/>
    <property type="match status" value="1"/>
</dbReference>
<organism evidence="7 8">
    <name type="scientific">Apodospora peruviana</name>
    <dbReference type="NCBI Taxonomy" id="516989"/>
    <lineage>
        <taxon>Eukaryota</taxon>
        <taxon>Fungi</taxon>
        <taxon>Dikarya</taxon>
        <taxon>Ascomycota</taxon>
        <taxon>Pezizomycotina</taxon>
        <taxon>Sordariomycetes</taxon>
        <taxon>Sordariomycetidae</taxon>
        <taxon>Sordariales</taxon>
        <taxon>Lasiosphaeriaceae</taxon>
        <taxon>Apodospora</taxon>
    </lineage>
</organism>
<dbReference type="PROSITE" id="PS50865">
    <property type="entry name" value="ZF_MYND_2"/>
    <property type="match status" value="1"/>
</dbReference>
<feature type="domain" description="MYND-type" evidence="6">
    <location>
        <begin position="86"/>
        <end position="143"/>
    </location>
</feature>
<evidence type="ECO:0000259" key="5">
    <source>
        <dbReference type="PROSITE" id="PS50280"/>
    </source>
</evidence>
<dbReference type="InterPro" id="IPR046341">
    <property type="entry name" value="SET_dom_sf"/>
</dbReference>
<dbReference type="InterPro" id="IPR002893">
    <property type="entry name" value="Znf_MYND"/>
</dbReference>
<name>A0AAE0I473_9PEZI</name>
<protein>
    <recommendedName>
        <fullName evidence="9">SET domain-containing protein</fullName>
    </recommendedName>
</protein>
<sequence>MDDYRNQYYDNEDDFTPTPRETFHSDATLCRDMLRSVTSTVPLKIHSSKISSGSGLFVEKPVDEGREIYRSEPLMTCIDYGNESFCHYCLRDTNTTPVGIDDGSTTNEATNSDAKACMGCKVARFCSKKCQKAGWTRFHKDDQLRIRSLKRIPAGQEITICYLDPTIDVVLRQEILKREHFFDCRCTRCKSEEKEHKMVSVKNNTQISTFHKTQRDMLDLMKSAVLASRYPGLHPTFEDLGGIETQLRTIARRAFPASHWPDHIEPLPSARLSLAALFLAQNKPIPALRNALRGKLMSRRRSGPEYVNELFDVVMVLVTVGSLPPDAPVFDDASFPAVGDIRTVSYGYFYEMCKEAGTVFGGDATYTMTICGMFAAMVAKKADAKPGSKEFEKEFEVAQVKLMNWASIPTAYGIVHSC</sequence>
<dbReference type="GO" id="GO:0008270">
    <property type="term" value="F:zinc ion binding"/>
    <property type="evidence" value="ECO:0007669"/>
    <property type="project" value="UniProtKB-KW"/>
</dbReference>
<evidence type="ECO:0000256" key="3">
    <source>
        <dbReference type="ARBA" id="ARBA00022833"/>
    </source>
</evidence>
<dbReference type="Gene3D" id="6.10.140.2220">
    <property type="match status" value="1"/>
</dbReference>
<evidence type="ECO:0000313" key="8">
    <source>
        <dbReference type="Proteomes" id="UP001283341"/>
    </source>
</evidence>
<reference evidence="7" key="1">
    <citation type="journal article" date="2023" name="Mol. Phylogenet. Evol.">
        <title>Genome-scale phylogeny and comparative genomics of the fungal order Sordariales.</title>
        <authorList>
            <person name="Hensen N."/>
            <person name="Bonometti L."/>
            <person name="Westerberg I."/>
            <person name="Brannstrom I.O."/>
            <person name="Guillou S."/>
            <person name="Cros-Aarteil S."/>
            <person name="Calhoun S."/>
            <person name="Haridas S."/>
            <person name="Kuo A."/>
            <person name="Mondo S."/>
            <person name="Pangilinan J."/>
            <person name="Riley R."/>
            <person name="LaButti K."/>
            <person name="Andreopoulos B."/>
            <person name="Lipzen A."/>
            <person name="Chen C."/>
            <person name="Yan M."/>
            <person name="Daum C."/>
            <person name="Ng V."/>
            <person name="Clum A."/>
            <person name="Steindorff A."/>
            <person name="Ohm R.A."/>
            <person name="Martin F."/>
            <person name="Silar P."/>
            <person name="Natvig D.O."/>
            <person name="Lalanne C."/>
            <person name="Gautier V."/>
            <person name="Ament-Velasquez S.L."/>
            <person name="Kruys A."/>
            <person name="Hutchinson M.I."/>
            <person name="Powell A.J."/>
            <person name="Barry K."/>
            <person name="Miller A.N."/>
            <person name="Grigoriev I.V."/>
            <person name="Debuchy R."/>
            <person name="Gladieux P."/>
            <person name="Hiltunen Thoren M."/>
            <person name="Johannesson H."/>
        </authorList>
    </citation>
    <scope>NUCLEOTIDE SEQUENCE</scope>
    <source>
        <strain evidence="7">CBS 118394</strain>
    </source>
</reference>
<evidence type="ECO:0000259" key="6">
    <source>
        <dbReference type="PROSITE" id="PS50865"/>
    </source>
</evidence>